<gene>
    <name evidence="7" type="ORF">BBD42_02395</name>
</gene>
<dbReference type="Pfam" id="PF03704">
    <property type="entry name" value="BTAD"/>
    <property type="match status" value="1"/>
</dbReference>
<evidence type="ECO:0000256" key="1">
    <source>
        <dbReference type="ARBA" id="ARBA00023012"/>
    </source>
</evidence>
<dbReference type="GO" id="GO:0006355">
    <property type="term" value="P:regulation of DNA-templated transcription"/>
    <property type="evidence" value="ECO:0007669"/>
    <property type="project" value="InterPro"/>
</dbReference>
<dbReference type="Gene3D" id="1.10.10.10">
    <property type="entry name" value="Winged helix-like DNA-binding domain superfamily/Winged helix DNA-binding domain"/>
    <property type="match status" value="1"/>
</dbReference>
<accession>A0A1B2DCK9</accession>
<keyword evidence="5" id="KW-0597">Phosphoprotein</keyword>
<dbReference type="CDD" id="cd17536">
    <property type="entry name" value="REC_YesN-like"/>
    <property type="match status" value="1"/>
</dbReference>
<dbReference type="SUPFAM" id="SSF48452">
    <property type="entry name" value="TPR-like"/>
    <property type="match status" value="1"/>
</dbReference>
<evidence type="ECO:0000259" key="6">
    <source>
        <dbReference type="PROSITE" id="PS50110"/>
    </source>
</evidence>
<dbReference type="Gene3D" id="3.40.50.2300">
    <property type="match status" value="1"/>
</dbReference>
<dbReference type="SMART" id="SM00448">
    <property type="entry name" value="REC"/>
    <property type="match status" value="1"/>
</dbReference>
<dbReference type="InterPro" id="IPR005158">
    <property type="entry name" value="BTAD"/>
</dbReference>
<dbReference type="SUPFAM" id="SSF46894">
    <property type="entry name" value="C-terminal effector domain of the bipartite response regulators"/>
    <property type="match status" value="1"/>
</dbReference>
<name>A0A1B2DCK9_9BACL</name>
<reference evidence="7" key="1">
    <citation type="submission" date="2016-08" db="EMBL/GenBank/DDBJ databases">
        <title>Complete Genome Seqeunce of Paenibacillus sp. BIHB 4019 from tea rhizoplane.</title>
        <authorList>
            <person name="Thakur R."/>
            <person name="Swarnkar M.K."/>
            <person name="Gulati A."/>
        </authorList>
    </citation>
    <scope>NUCLEOTIDE SEQUENCE [LARGE SCALE GENOMIC DNA]</scope>
    <source>
        <strain evidence="7">BIHB4019</strain>
    </source>
</reference>
<keyword evidence="1" id="KW-0902">Two-component regulatory system</keyword>
<dbReference type="InterPro" id="IPR001789">
    <property type="entry name" value="Sig_transdc_resp-reg_receiver"/>
</dbReference>
<dbReference type="SUPFAM" id="SSF52172">
    <property type="entry name" value="CheY-like"/>
    <property type="match status" value="1"/>
</dbReference>
<dbReference type="RefSeq" id="WP_099516839.1">
    <property type="nucleotide sequence ID" value="NZ_CP016808.1"/>
</dbReference>
<dbReference type="PROSITE" id="PS50110">
    <property type="entry name" value="RESPONSE_REGULATORY"/>
    <property type="match status" value="1"/>
</dbReference>
<organism evidence="7">
    <name type="scientific">Paenibacillus sp. BIHB 4019</name>
    <dbReference type="NCBI Taxonomy" id="1870819"/>
    <lineage>
        <taxon>Bacteria</taxon>
        <taxon>Bacillati</taxon>
        <taxon>Bacillota</taxon>
        <taxon>Bacilli</taxon>
        <taxon>Bacillales</taxon>
        <taxon>Paenibacillaceae</taxon>
        <taxon>Paenibacillus</taxon>
    </lineage>
</organism>
<evidence type="ECO:0000313" key="7">
    <source>
        <dbReference type="EMBL" id="ANY65443.1"/>
    </source>
</evidence>
<dbReference type="InterPro" id="IPR011006">
    <property type="entry name" value="CheY-like_superfamily"/>
</dbReference>
<dbReference type="GO" id="GO:0003677">
    <property type="term" value="F:DNA binding"/>
    <property type="evidence" value="ECO:0007669"/>
    <property type="project" value="UniProtKB-KW"/>
</dbReference>
<feature type="domain" description="Response regulatory" evidence="6">
    <location>
        <begin position="3"/>
        <end position="117"/>
    </location>
</feature>
<dbReference type="Pfam" id="PF00072">
    <property type="entry name" value="Response_reg"/>
    <property type="match status" value="1"/>
</dbReference>
<dbReference type="PANTHER" id="PTHR35807:SF2">
    <property type="entry name" value="TRANSCRIPTIONAL ACTIVATOR DOMAIN"/>
    <property type="match status" value="1"/>
</dbReference>
<keyword evidence="3" id="KW-0238">DNA-binding</keyword>
<dbReference type="GO" id="GO:0000160">
    <property type="term" value="P:phosphorelay signal transduction system"/>
    <property type="evidence" value="ECO:0007669"/>
    <property type="project" value="UniProtKB-KW"/>
</dbReference>
<dbReference type="EMBL" id="CP016808">
    <property type="protein sequence ID" value="ANY65443.1"/>
    <property type="molecule type" value="Genomic_DNA"/>
</dbReference>
<evidence type="ECO:0000256" key="5">
    <source>
        <dbReference type="PROSITE-ProRule" id="PRU00169"/>
    </source>
</evidence>
<dbReference type="InterPro" id="IPR016032">
    <property type="entry name" value="Sig_transdc_resp-reg_C-effctor"/>
</dbReference>
<evidence type="ECO:0000256" key="2">
    <source>
        <dbReference type="ARBA" id="ARBA00023015"/>
    </source>
</evidence>
<feature type="modified residue" description="4-aspartylphosphate" evidence="5">
    <location>
        <position position="54"/>
    </location>
</feature>
<proteinExistence type="predicted"/>
<dbReference type="AlphaFoldDB" id="A0A1B2DCK9"/>
<dbReference type="SMART" id="SM01043">
    <property type="entry name" value="BTAD"/>
    <property type="match status" value="1"/>
</dbReference>
<sequence length="374" mass="42320">MLNVAVVDDEYWALEEMKEYLSNCEGVGSIMLYDDPLEGLTAIKREPPDIVFIDIMMPTVSGLVFAEELLASCPETAAVFVTAFDDFALKAYELNVEDYLLKPVAPERVKRSIERLLRRRKGRGTLTAHAAVQRDQIDVQCFGKLSLHGAGGPVKWKVSKTKELFAYLWTNRECKVGDIFEDVFPGMDESKARAYLHTCIYQLRQILRCNGLDGKIRIESLRETYKLTAGDLSSDMLRFQQLAKRAVDTGSLILLRQAAALYTEEVLTDIPGVWVYQLREHYRLIGALVIERLVEGLLVQGEVYSATEYALGYLNKEPYDEGALWLVVRCYMRGGNRMKANLVFTQFCKRSAGEMGVYSQAELIGRYESLVQAT</sequence>
<dbReference type="Gene3D" id="1.25.40.10">
    <property type="entry name" value="Tetratricopeptide repeat domain"/>
    <property type="match status" value="1"/>
</dbReference>
<keyword evidence="4" id="KW-0804">Transcription</keyword>
<keyword evidence="2" id="KW-0805">Transcription regulation</keyword>
<dbReference type="InterPro" id="IPR036388">
    <property type="entry name" value="WH-like_DNA-bd_sf"/>
</dbReference>
<protein>
    <recommendedName>
        <fullName evidence="6">Response regulatory domain-containing protein</fullName>
    </recommendedName>
</protein>
<dbReference type="InterPro" id="IPR051677">
    <property type="entry name" value="AfsR-DnrI-RedD_regulator"/>
</dbReference>
<evidence type="ECO:0000256" key="3">
    <source>
        <dbReference type="ARBA" id="ARBA00023125"/>
    </source>
</evidence>
<evidence type="ECO:0000256" key="4">
    <source>
        <dbReference type="ARBA" id="ARBA00023163"/>
    </source>
</evidence>
<dbReference type="PANTHER" id="PTHR35807">
    <property type="entry name" value="TRANSCRIPTIONAL REGULATOR REDD-RELATED"/>
    <property type="match status" value="1"/>
</dbReference>
<dbReference type="InterPro" id="IPR011990">
    <property type="entry name" value="TPR-like_helical_dom_sf"/>
</dbReference>